<sequence length="299" mass="35106">MNILVIENEIYLAQKIVSKLINDGYNCDYIDSPNTDTFTKEYDVILLSTSFPFNFCNNIIKKYNENCIIILLVSYISDETVTLHIKSGAKDYIMKPFIMNELIRKIHHYKECKDINKELQKLRNYFQFTMLDIKTTDVLSATSFPILIETNVQKYADKLVYELSIKMALPITFISLTTSNWQEQINKIQKKSIIYLINYQTLKKHPKENLLKIIENKNCVISTLEEELDFPYTKVEARNAKGLLANSNIMTIPDYVKTMVTSYQHKYTDTELSKKLGISRKSLWERRKKFDIEKRILIS</sequence>
<evidence type="ECO:0000256" key="1">
    <source>
        <dbReference type="PROSITE-ProRule" id="PRU00169"/>
    </source>
</evidence>
<proteinExistence type="predicted"/>
<keyword evidence="4" id="KW-1185">Reference proteome</keyword>
<dbReference type="SMART" id="SM00448">
    <property type="entry name" value="REC"/>
    <property type="match status" value="1"/>
</dbReference>
<comment type="caution">
    <text evidence="1">Lacks conserved residue(s) required for the propagation of feature annotation.</text>
</comment>
<protein>
    <submittedName>
        <fullName evidence="3">Response regulator receiver domain-containing protein</fullName>
    </submittedName>
</protein>
<feature type="domain" description="Response regulatory" evidence="2">
    <location>
        <begin position="2"/>
        <end position="110"/>
    </location>
</feature>
<evidence type="ECO:0000313" key="4">
    <source>
        <dbReference type="Proteomes" id="UP000503483"/>
    </source>
</evidence>
<dbReference type="RefSeq" id="WP_172126995.1">
    <property type="nucleotide sequence ID" value="NZ_CP042652.1"/>
</dbReference>
<dbReference type="InterPro" id="IPR001789">
    <property type="entry name" value="Sig_transdc_resp-reg_receiver"/>
</dbReference>
<dbReference type="InterPro" id="IPR011006">
    <property type="entry name" value="CheY-like_superfamily"/>
</dbReference>
<gene>
    <name evidence="3" type="ORF">AACT_2218</name>
</gene>
<accession>A0A6M8EXS2</accession>
<dbReference type="Gene3D" id="3.40.50.2300">
    <property type="match status" value="1"/>
</dbReference>
<evidence type="ECO:0000259" key="2">
    <source>
        <dbReference type="PROSITE" id="PS50110"/>
    </source>
</evidence>
<evidence type="ECO:0000313" key="3">
    <source>
        <dbReference type="EMBL" id="QKE29345.1"/>
    </source>
</evidence>
<dbReference type="AlphaFoldDB" id="A0A6M8EXS2"/>
<dbReference type="GO" id="GO:0000160">
    <property type="term" value="P:phosphorelay signal transduction system"/>
    <property type="evidence" value="ECO:0007669"/>
    <property type="project" value="InterPro"/>
</dbReference>
<name>A0A6M8EXS2_9BACT</name>
<dbReference type="Proteomes" id="UP000503483">
    <property type="component" value="Chromosome"/>
</dbReference>
<dbReference type="SUPFAM" id="SSF52172">
    <property type="entry name" value="CheY-like"/>
    <property type="match status" value="1"/>
</dbReference>
<dbReference type="PROSITE" id="PS50110">
    <property type="entry name" value="RESPONSE_REGULATORY"/>
    <property type="match status" value="1"/>
</dbReference>
<organism evidence="3 4">
    <name type="scientific">Arcobacter acticola</name>
    <dbReference type="NCBI Taxonomy" id="1849015"/>
    <lineage>
        <taxon>Bacteria</taxon>
        <taxon>Pseudomonadati</taxon>
        <taxon>Campylobacterota</taxon>
        <taxon>Epsilonproteobacteria</taxon>
        <taxon>Campylobacterales</taxon>
        <taxon>Arcobacteraceae</taxon>
        <taxon>Arcobacter</taxon>
    </lineage>
</organism>
<dbReference type="EMBL" id="CP042652">
    <property type="protein sequence ID" value="QKE29345.1"/>
    <property type="molecule type" value="Genomic_DNA"/>
</dbReference>
<reference evidence="3 4" key="1">
    <citation type="submission" date="2019-08" db="EMBL/GenBank/DDBJ databases">
        <title>Complete genome sequence of Arcobacter acticola.</title>
        <authorList>
            <person name="Miller W."/>
        </authorList>
    </citation>
    <scope>NUCLEOTIDE SEQUENCE [LARGE SCALE GENOMIC DNA]</scope>
    <source>
        <strain evidence="3 4">KCTC 52212</strain>
    </source>
</reference>
<dbReference type="KEGG" id="paco:AACT_2218"/>